<dbReference type="RefSeq" id="WP_226391656.1">
    <property type="nucleotide sequence ID" value="NZ_JADCKB010000001.1"/>
</dbReference>
<name>A0A9D5LYA9_9FIRM</name>
<dbReference type="Proteomes" id="UP000806542">
    <property type="component" value="Unassembled WGS sequence"/>
</dbReference>
<proteinExistence type="predicted"/>
<keyword evidence="2" id="KW-1185">Reference proteome</keyword>
<organism evidence="1 2">
    <name type="scientific">Ructibacterium gallinarum</name>
    <dbReference type="NCBI Taxonomy" id="2779355"/>
    <lineage>
        <taxon>Bacteria</taxon>
        <taxon>Bacillati</taxon>
        <taxon>Bacillota</taxon>
        <taxon>Clostridia</taxon>
        <taxon>Eubacteriales</taxon>
        <taxon>Oscillospiraceae</taxon>
        <taxon>Ructibacterium</taxon>
    </lineage>
</organism>
<protein>
    <submittedName>
        <fullName evidence="1">DUF3006 domain-containing protein</fullName>
    </submittedName>
</protein>
<dbReference type="InterPro" id="IPR021377">
    <property type="entry name" value="DUF3006"/>
</dbReference>
<sequence>MTVIIDRIEGDTAVAELPDGSFAALSIKLIPGVREGDAVTISIDQEATLKRKKHIDQLMKQVFDENRK</sequence>
<evidence type="ECO:0000313" key="1">
    <source>
        <dbReference type="EMBL" id="MBE5039112.1"/>
    </source>
</evidence>
<dbReference type="EMBL" id="JADCKB010000001">
    <property type="protein sequence ID" value="MBE5039112.1"/>
    <property type="molecule type" value="Genomic_DNA"/>
</dbReference>
<accession>A0A9D5LYA9</accession>
<reference evidence="1" key="1">
    <citation type="submission" date="2020-10" db="EMBL/GenBank/DDBJ databases">
        <title>ChiBAC.</title>
        <authorList>
            <person name="Zenner C."/>
            <person name="Hitch T.C.A."/>
            <person name="Clavel T."/>
        </authorList>
    </citation>
    <scope>NUCLEOTIDE SEQUENCE</scope>
    <source>
        <strain evidence="1">DSM 107454</strain>
    </source>
</reference>
<gene>
    <name evidence="1" type="ORF">INF28_01335</name>
</gene>
<dbReference type="Pfam" id="PF11213">
    <property type="entry name" value="DUF3006"/>
    <property type="match status" value="1"/>
</dbReference>
<comment type="caution">
    <text evidence="1">The sequence shown here is derived from an EMBL/GenBank/DDBJ whole genome shotgun (WGS) entry which is preliminary data.</text>
</comment>
<dbReference type="AlphaFoldDB" id="A0A9D5LYA9"/>
<evidence type="ECO:0000313" key="2">
    <source>
        <dbReference type="Proteomes" id="UP000806542"/>
    </source>
</evidence>